<evidence type="ECO:0000313" key="2">
    <source>
        <dbReference type="Proteomes" id="UP000231152"/>
    </source>
</evidence>
<dbReference type="Gene3D" id="2.60.120.1140">
    <property type="entry name" value="Protein of unknown function DUF192"/>
    <property type="match status" value="1"/>
</dbReference>
<dbReference type="EMBL" id="PFET01000009">
    <property type="protein sequence ID" value="PJE75774.1"/>
    <property type="molecule type" value="Genomic_DNA"/>
</dbReference>
<name>A0A2M8LE98_9BACT</name>
<proteinExistence type="predicted"/>
<evidence type="ECO:0008006" key="3">
    <source>
        <dbReference type="Google" id="ProtNLM"/>
    </source>
</evidence>
<reference evidence="1 2" key="1">
    <citation type="submission" date="2017-09" db="EMBL/GenBank/DDBJ databases">
        <title>Depth-based differentiation of microbial function through sediment-hosted aquifers and enrichment of novel symbionts in the deep terrestrial subsurface.</title>
        <authorList>
            <person name="Probst A.J."/>
            <person name="Ladd B."/>
            <person name="Jarett J.K."/>
            <person name="Geller-Mcgrath D.E."/>
            <person name="Sieber C.M."/>
            <person name="Emerson J.B."/>
            <person name="Anantharaman K."/>
            <person name="Thomas B.C."/>
            <person name="Malmstrom R."/>
            <person name="Stieglmeier M."/>
            <person name="Klingl A."/>
            <person name="Woyke T."/>
            <person name="Ryan C.M."/>
            <person name="Banfield J.F."/>
        </authorList>
    </citation>
    <scope>NUCLEOTIDE SEQUENCE [LARGE SCALE GENOMIC DNA]</scope>
    <source>
        <strain evidence="1">CG10_big_fil_rev_8_21_14_0_10_48_11</strain>
    </source>
</reference>
<dbReference type="InterPro" id="IPR038695">
    <property type="entry name" value="Saro_0823-like_sf"/>
</dbReference>
<dbReference type="Pfam" id="PF02643">
    <property type="entry name" value="DUF192"/>
    <property type="match status" value="1"/>
</dbReference>
<protein>
    <recommendedName>
        <fullName evidence="3">DUF192 domain-containing protein</fullName>
    </recommendedName>
</protein>
<dbReference type="InterPro" id="IPR003795">
    <property type="entry name" value="DUF192"/>
</dbReference>
<organism evidence="1 2">
    <name type="scientific">Candidatus Uhrbacteria bacterium CG10_big_fil_rev_8_21_14_0_10_48_11</name>
    <dbReference type="NCBI Taxonomy" id="1975037"/>
    <lineage>
        <taxon>Bacteria</taxon>
        <taxon>Candidatus Uhriibacteriota</taxon>
    </lineage>
</organism>
<evidence type="ECO:0000313" key="1">
    <source>
        <dbReference type="EMBL" id="PJE75774.1"/>
    </source>
</evidence>
<dbReference type="PANTHER" id="PTHR37953:SF1">
    <property type="entry name" value="UPF0127 PROTEIN MJ1496"/>
    <property type="match status" value="1"/>
</dbReference>
<dbReference type="AlphaFoldDB" id="A0A2M8LE98"/>
<gene>
    <name evidence="1" type="ORF">COV04_02420</name>
</gene>
<dbReference type="Proteomes" id="UP000231152">
    <property type="component" value="Unassembled WGS sequence"/>
</dbReference>
<dbReference type="PANTHER" id="PTHR37953">
    <property type="entry name" value="UPF0127 PROTEIN MJ1496"/>
    <property type="match status" value="1"/>
</dbReference>
<sequence length="152" mass="16774">MRRYVIAVSIAAFALLLTGSYFISRCSVPKLQTGTILLLGTEISVQVVSRNQELARGLSGRAELANNSGMFFIFSTDDRWGIWMKAMRFPIDIVWLSSDLKVVDIKTEVRPDTYPAVFKPATAARYVLELPSGWTSAHSVAIDNTATLSLSN</sequence>
<accession>A0A2M8LE98</accession>
<comment type="caution">
    <text evidence="1">The sequence shown here is derived from an EMBL/GenBank/DDBJ whole genome shotgun (WGS) entry which is preliminary data.</text>
</comment>